<name>A0A927MXE5_9ACTN</name>
<gene>
    <name evidence="1" type="ORF">HEB94_004902</name>
</gene>
<evidence type="ECO:0000313" key="1">
    <source>
        <dbReference type="EMBL" id="MBE1608054.1"/>
    </source>
</evidence>
<dbReference type="EMBL" id="JADBEM010000001">
    <property type="protein sequence ID" value="MBE1608054.1"/>
    <property type="molecule type" value="Genomic_DNA"/>
</dbReference>
<keyword evidence="2" id="KW-1185">Reference proteome</keyword>
<organism evidence="1 2">
    <name type="scientific">Actinopolymorpha pittospori</name>
    <dbReference type="NCBI Taxonomy" id="648752"/>
    <lineage>
        <taxon>Bacteria</taxon>
        <taxon>Bacillati</taxon>
        <taxon>Actinomycetota</taxon>
        <taxon>Actinomycetes</taxon>
        <taxon>Propionibacteriales</taxon>
        <taxon>Actinopolymorphaceae</taxon>
        <taxon>Actinopolymorpha</taxon>
    </lineage>
</organism>
<protein>
    <submittedName>
        <fullName evidence="1">Uncharacterized protein</fullName>
    </submittedName>
</protein>
<dbReference type="Proteomes" id="UP000638648">
    <property type="component" value="Unassembled WGS sequence"/>
</dbReference>
<dbReference type="AlphaFoldDB" id="A0A927MXE5"/>
<evidence type="ECO:0000313" key="2">
    <source>
        <dbReference type="Proteomes" id="UP000638648"/>
    </source>
</evidence>
<accession>A0A927MXE5</accession>
<reference evidence="1" key="1">
    <citation type="submission" date="2020-10" db="EMBL/GenBank/DDBJ databases">
        <title>Sequencing the genomes of 1000 actinobacteria strains.</title>
        <authorList>
            <person name="Klenk H.-P."/>
        </authorList>
    </citation>
    <scope>NUCLEOTIDE SEQUENCE</scope>
    <source>
        <strain evidence="1">DSM 45354</strain>
    </source>
</reference>
<comment type="caution">
    <text evidence="1">The sequence shown here is derived from an EMBL/GenBank/DDBJ whole genome shotgun (WGS) entry which is preliminary data.</text>
</comment>
<sequence length="81" mass="9421">MCRPKKHVIQTYVTHERAYGDLKRLTVMLADEGIAERYGLRVQPFQETFQLLLIDHQPEKGGTDVRLLRVLIGTFRRRLAG</sequence>
<proteinExistence type="predicted"/>